<evidence type="ECO:0000256" key="4">
    <source>
        <dbReference type="SAM" id="Coils"/>
    </source>
</evidence>
<feature type="compositionally biased region" description="Low complexity" evidence="5">
    <location>
        <begin position="943"/>
        <end position="952"/>
    </location>
</feature>
<feature type="compositionally biased region" description="Basic and acidic residues" evidence="5">
    <location>
        <begin position="670"/>
        <end position="686"/>
    </location>
</feature>
<feature type="compositionally biased region" description="Polar residues" evidence="5">
    <location>
        <begin position="896"/>
        <end position="906"/>
    </location>
</feature>
<feature type="compositionally biased region" description="Gly residues" evidence="5">
    <location>
        <begin position="548"/>
        <end position="558"/>
    </location>
</feature>
<feature type="compositionally biased region" description="Basic residues" evidence="5">
    <location>
        <begin position="560"/>
        <end position="569"/>
    </location>
</feature>
<evidence type="ECO:0000256" key="5">
    <source>
        <dbReference type="SAM" id="MobiDB-lite"/>
    </source>
</evidence>
<evidence type="ECO:0000313" key="8">
    <source>
        <dbReference type="EMBL" id="CAD1818194.1"/>
    </source>
</evidence>
<dbReference type="NCBIfam" id="TIGR00756">
    <property type="entry name" value="PPR"/>
    <property type="match status" value="6"/>
</dbReference>
<feature type="compositionally biased region" description="Basic and acidic residues" evidence="5">
    <location>
        <begin position="532"/>
        <end position="542"/>
    </location>
</feature>
<keyword evidence="4" id="KW-0175">Coiled coil</keyword>
<evidence type="ECO:0000256" key="1">
    <source>
        <dbReference type="ARBA" id="ARBA00022737"/>
    </source>
</evidence>
<feature type="region of interest" description="Disordered" evidence="5">
    <location>
        <begin position="115"/>
        <end position="257"/>
    </location>
</feature>
<dbReference type="Pfam" id="PF04783">
    <property type="entry name" value="DUF630"/>
    <property type="match status" value="1"/>
</dbReference>
<sequence>MFLNKCLISRPCLSSTLCFFIGRRFSSSAPSAEVGGDPRLVDDICRVLSDFRGPHHDLPSALSPFLPRLSLSPSLALSVLRRSHHLPSPPSASSSSSSTPTLTLTLIPIPIPIQSLSSSASSSPPSPPPSSSPSSGPSSSTSAHRPPRRPSPRALLAPLPRLRPRPPPRRRPPRLPPHARLRRPPPLPPRPPPPPLRPLQPLPRRPRPPLLPLPPLPLPRHPANLHHPHLRLGPPPRPRQRPRPVRRNAPAGPRPDAPSYSALIAALCAAGELGAARERLREMQRRHGLAPDAATYSAFVRAACAAKDARSALRALDSMRRRGLAPNVFTYNAVVKLLCESGELGDAYELLDEMLARGAKPDTWGYNAILAAHCRLREANKALRLIARMDRDSCSPDRHTYNMLLKMLIGVGRIDRAAEVWDGMEKRGFHPAAASYAVMIHGLCRTKGRVEDACVYFERMVDEGIPPYLSTCELVREKLLKLGLRERVGALAGKMRRSTSCTIQELAAAMPGSKRTECNSEKESRIAIEEWSRTHTDHKQGRVCDGGTRCGGGGGDGGGGRRRRRRRRGSASAAAEAAEEEEEEEMGCRSSKPEEASPVVALCQERRDLIRAAGERRFALAAAHAAYFRALARVGAALDRFVHEGLAAAAAAEAAAAGASPVLTLPPSEGKGKSKPKIDGSERNGDNGDSGGGGAASSSSLPSISRSASRDSHLHSHSDSDHGEISEENGGIEVGAGGVPQGEAYGGGGGGGGFSWSNPSYPFYPPYPPPYPPSYAPFSNVGNVIPNYHYMKSSSTKPTTVFQEPYTTYSNQAFVSYDYEDNYPIYGYSMGSTIPPVQDQTFYENAAPASPRREAKSTAPPPPPTAAAEGSSWDFFNLFNSYEQLFPGYDRSGYAATSLTSSPNSSEVREREGIPDLEDETEQETVKEAAKERKVTGSDSGKKGSSVGSSKGAAEHKVDEVNDEVVIENESIHSLEASEARGSVKGEEEKEEVNVTKVKGVSFEDDTSLVSNGSRASKENVMSVHGTRDVAEVVQEIREQFNYAASCGEEVSRILEVGRLRYRSRNKILRFILSRILYSMSLRSATSSRTSKSSPHSTADMKQNMAIHTNSERVNDFEFCNLSSVLDRLYEWEKKLYKEVKEEENLRALVTRINIVIRSVNAISSRIHKLRDDELQPQLIELIQGLIRMWKFVLDCHRKQFQAMVESKAQNLIPKFGGLRSSASKATIELELELLNWASCFRDWIQTQKAYIQALNGWLLKWLLQEKEETPDGEVPFSPSRMGAPPVFITANDWCQTLERISENGVIDTMRAFAINVHSLWEKQDVEQHQKLKTEYLSKDFGKRLKSVQKEYGINGPVDVDKIAMILASNGPIDDRMVGLDALKKRLDEERAKHEEAVKQVREASATNLRAGLIPIFEALGNFTIETLKGYEGVRIPNVGGVT</sequence>
<accession>A0A6V7NIB9</accession>
<dbReference type="Pfam" id="PF01535">
    <property type="entry name" value="PPR"/>
    <property type="match status" value="1"/>
</dbReference>
<feature type="compositionally biased region" description="Low complexity" evidence="5">
    <location>
        <begin position="132"/>
        <end position="144"/>
    </location>
</feature>
<proteinExistence type="predicted"/>
<name>A0A6V7NIB9_ANACO</name>
<protein>
    <recommendedName>
        <fullName evidence="9">DUF632 domain-containing protein</fullName>
    </recommendedName>
</protein>
<feature type="region of interest" description="Disordered" evidence="5">
    <location>
        <begin position="896"/>
        <end position="958"/>
    </location>
</feature>
<feature type="compositionally biased region" description="Basic residues" evidence="5">
    <location>
        <begin position="162"/>
        <end position="183"/>
    </location>
</feature>
<feature type="compositionally biased region" description="Low complexity" evidence="5">
    <location>
        <begin position="696"/>
        <end position="707"/>
    </location>
</feature>
<feature type="region of interest" description="Disordered" evidence="5">
    <location>
        <begin position="847"/>
        <end position="867"/>
    </location>
</feature>
<evidence type="ECO:0000259" key="6">
    <source>
        <dbReference type="Pfam" id="PF04782"/>
    </source>
</evidence>
<feature type="coiled-coil region" evidence="4">
    <location>
        <begin position="1380"/>
        <end position="1407"/>
    </location>
</feature>
<feature type="repeat" description="PPR" evidence="3">
    <location>
        <begin position="397"/>
        <end position="431"/>
    </location>
</feature>
<feature type="domain" description="DUF632" evidence="6">
    <location>
        <begin position="1147"/>
        <end position="1318"/>
    </location>
</feature>
<gene>
    <name evidence="8" type="ORF">CB5_LOCUS1405</name>
</gene>
<organism evidence="8">
    <name type="scientific">Ananas comosus var. bracteatus</name>
    <name type="common">red pineapple</name>
    <dbReference type="NCBI Taxonomy" id="296719"/>
    <lineage>
        <taxon>Eukaryota</taxon>
        <taxon>Viridiplantae</taxon>
        <taxon>Streptophyta</taxon>
        <taxon>Embryophyta</taxon>
        <taxon>Tracheophyta</taxon>
        <taxon>Spermatophyta</taxon>
        <taxon>Magnoliopsida</taxon>
        <taxon>Liliopsida</taxon>
        <taxon>Poales</taxon>
        <taxon>Bromeliaceae</taxon>
        <taxon>Bromelioideae</taxon>
        <taxon>Ananas</taxon>
    </lineage>
</organism>
<keyword evidence="1" id="KW-0677">Repeat</keyword>
<feature type="compositionally biased region" description="Gly residues" evidence="5">
    <location>
        <begin position="732"/>
        <end position="746"/>
    </location>
</feature>
<feature type="repeat" description="PPR" evidence="3">
    <location>
        <begin position="362"/>
        <end position="396"/>
    </location>
</feature>
<feature type="domain" description="DUF630" evidence="7">
    <location>
        <begin position="586"/>
        <end position="644"/>
    </location>
</feature>
<feature type="repeat" description="PPR" evidence="3">
    <location>
        <begin position="432"/>
        <end position="467"/>
    </location>
</feature>
<dbReference type="PANTHER" id="PTHR21450">
    <property type="entry name" value="PROTEIN ALTERED PHOSPHATE STARVATION RESPONSE 1"/>
    <property type="match status" value="1"/>
</dbReference>
<dbReference type="InterPro" id="IPR006867">
    <property type="entry name" value="DUF632"/>
</dbReference>
<feature type="repeat" description="PPR" evidence="3">
    <location>
        <begin position="327"/>
        <end position="361"/>
    </location>
</feature>
<feature type="compositionally biased region" description="Basic and acidic residues" evidence="5">
    <location>
        <begin position="924"/>
        <end position="942"/>
    </location>
</feature>
<dbReference type="PROSITE" id="PS51375">
    <property type="entry name" value="PPR"/>
    <property type="match status" value="6"/>
</dbReference>
<dbReference type="InterPro" id="IPR006868">
    <property type="entry name" value="DUF630"/>
</dbReference>
<evidence type="ECO:0000256" key="3">
    <source>
        <dbReference type="PROSITE-ProRule" id="PRU00708"/>
    </source>
</evidence>
<dbReference type="Gene3D" id="1.25.40.10">
    <property type="entry name" value="Tetratricopeptide repeat domain"/>
    <property type="match status" value="2"/>
</dbReference>
<dbReference type="Pfam" id="PF12854">
    <property type="entry name" value="PPR_1"/>
    <property type="match status" value="1"/>
</dbReference>
<evidence type="ECO:0000256" key="2">
    <source>
        <dbReference type="ARBA" id="ARBA00022946"/>
    </source>
</evidence>
<feature type="repeat" description="PPR" evidence="3">
    <location>
        <begin position="292"/>
        <end position="326"/>
    </location>
</feature>
<dbReference type="InterPro" id="IPR002885">
    <property type="entry name" value="PPR_rpt"/>
</dbReference>
<feature type="repeat" description="PPR" evidence="3">
    <location>
        <begin position="256"/>
        <end position="291"/>
    </location>
</feature>
<reference evidence="8" key="1">
    <citation type="submission" date="2020-07" db="EMBL/GenBank/DDBJ databases">
        <authorList>
            <person name="Lin J."/>
        </authorList>
    </citation>
    <scope>NUCLEOTIDE SEQUENCE</scope>
</reference>
<keyword evidence="2" id="KW-0809">Transit peptide</keyword>
<evidence type="ECO:0000259" key="7">
    <source>
        <dbReference type="Pfam" id="PF04783"/>
    </source>
</evidence>
<feature type="compositionally biased region" description="Basic and acidic residues" evidence="5">
    <location>
        <begin position="708"/>
        <end position="725"/>
    </location>
</feature>
<dbReference type="PANTHER" id="PTHR21450:SF2">
    <property type="entry name" value="FAMILY PROTEIN, PUTATIVE (DUF630 AND DUF632)-RELATED"/>
    <property type="match status" value="1"/>
</dbReference>
<dbReference type="Pfam" id="PF04782">
    <property type="entry name" value="DUF632"/>
    <property type="match status" value="1"/>
</dbReference>
<feature type="region of interest" description="Disordered" evidence="5">
    <location>
        <begin position="532"/>
        <end position="599"/>
    </location>
</feature>
<dbReference type="Pfam" id="PF13041">
    <property type="entry name" value="PPR_2"/>
    <property type="match status" value="2"/>
</dbReference>
<feature type="compositionally biased region" description="Pro residues" evidence="5">
    <location>
        <begin position="184"/>
        <end position="220"/>
    </location>
</feature>
<evidence type="ECO:0008006" key="9">
    <source>
        <dbReference type="Google" id="ProtNLM"/>
    </source>
</evidence>
<dbReference type="EMBL" id="LR862138">
    <property type="protein sequence ID" value="CAD1818194.1"/>
    <property type="molecule type" value="Genomic_DNA"/>
</dbReference>
<feature type="region of interest" description="Disordered" evidence="5">
    <location>
        <begin position="657"/>
        <end position="746"/>
    </location>
</feature>
<dbReference type="InterPro" id="IPR011990">
    <property type="entry name" value="TPR-like_helical_dom_sf"/>
</dbReference>